<comment type="caution">
    <text evidence="5">The sequence shown here is derived from an EMBL/GenBank/DDBJ whole genome shotgun (WGS) entry which is preliminary data.</text>
</comment>
<dbReference type="SFLD" id="SFLDG01150">
    <property type="entry name" value="Main.1:_Beta-like"/>
    <property type="match status" value="1"/>
</dbReference>
<evidence type="ECO:0000259" key="3">
    <source>
        <dbReference type="PROSITE" id="PS50404"/>
    </source>
</evidence>
<sequence>MPPITLWFLQASRCIRTAWLLEELGLDYEVKFSDRTSASKAPEDFKLGSGNPLGKFPTIKDGDLVVYESGAISDYLCDKYDKEGKLVPKDPKEKIKVLQWVHAAEATFALHALAILYARWNIKDAPEGVVEAAEKGMSVNVQNDMSWLESELSLSPGKFLVGDHPTAADIMMHFSATFIVARELGTNGKEWPNIDKWLKACEDSEGYKRAVKKTGHNLTHSHGPNTQSSK</sequence>
<evidence type="ECO:0008006" key="7">
    <source>
        <dbReference type="Google" id="ProtNLM"/>
    </source>
</evidence>
<proteinExistence type="inferred from homology"/>
<evidence type="ECO:0000259" key="4">
    <source>
        <dbReference type="PROSITE" id="PS50405"/>
    </source>
</evidence>
<dbReference type="PROSITE" id="PS50405">
    <property type="entry name" value="GST_CTER"/>
    <property type="match status" value="1"/>
</dbReference>
<protein>
    <recommendedName>
        <fullName evidence="7">Glutathione S-transferase</fullName>
    </recommendedName>
</protein>
<dbReference type="EMBL" id="JAKIXB020000001">
    <property type="protein sequence ID" value="KAL1611728.1"/>
    <property type="molecule type" value="Genomic_DNA"/>
</dbReference>
<dbReference type="Pfam" id="PF02798">
    <property type="entry name" value="GST_N"/>
    <property type="match status" value="1"/>
</dbReference>
<evidence type="ECO:0000256" key="1">
    <source>
        <dbReference type="ARBA" id="ARBA00007409"/>
    </source>
</evidence>
<dbReference type="SUPFAM" id="SSF52833">
    <property type="entry name" value="Thioredoxin-like"/>
    <property type="match status" value="1"/>
</dbReference>
<dbReference type="Proteomes" id="UP001521222">
    <property type="component" value="Unassembled WGS sequence"/>
</dbReference>
<organism evidence="5 6">
    <name type="scientific">Nothophoma quercina</name>
    <dbReference type="NCBI Taxonomy" id="749835"/>
    <lineage>
        <taxon>Eukaryota</taxon>
        <taxon>Fungi</taxon>
        <taxon>Dikarya</taxon>
        <taxon>Ascomycota</taxon>
        <taxon>Pezizomycotina</taxon>
        <taxon>Dothideomycetes</taxon>
        <taxon>Pleosporomycetidae</taxon>
        <taxon>Pleosporales</taxon>
        <taxon>Pleosporineae</taxon>
        <taxon>Didymellaceae</taxon>
        <taxon>Nothophoma</taxon>
    </lineage>
</organism>
<dbReference type="InterPro" id="IPR036249">
    <property type="entry name" value="Thioredoxin-like_sf"/>
</dbReference>
<comment type="similarity">
    <text evidence="1 2">Belongs to the GST superfamily.</text>
</comment>
<dbReference type="Gene3D" id="3.40.30.10">
    <property type="entry name" value="Glutaredoxin"/>
    <property type="match status" value="1"/>
</dbReference>
<dbReference type="PROSITE" id="PS50404">
    <property type="entry name" value="GST_NTER"/>
    <property type="match status" value="1"/>
</dbReference>
<dbReference type="Gene3D" id="1.20.1050.10">
    <property type="match status" value="1"/>
</dbReference>
<dbReference type="Pfam" id="PF00043">
    <property type="entry name" value="GST_C"/>
    <property type="match status" value="1"/>
</dbReference>
<dbReference type="SFLD" id="SFLDS00019">
    <property type="entry name" value="Glutathione_Transferase_(cytos"/>
    <property type="match status" value="1"/>
</dbReference>
<dbReference type="SUPFAM" id="SSF47616">
    <property type="entry name" value="GST C-terminal domain-like"/>
    <property type="match status" value="1"/>
</dbReference>
<accession>A0ABR3S5N7</accession>
<dbReference type="CDD" id="cd03046">
    <property type="entry name" value="GST_N_GTT1_like"/>
    <property type="match status" value="1"/>
</dbReference>
<dbReference type="PANTHER" id="PTHR44051:SF9">
    <property type="entry name" value="GLUTATHIONE S-TRANSFERASE 1"/>
    <property type="match status" value="1"/>
</dbReference>
<keyword evidence="6" id="KW-1185">Reference proteome</keyword>
<feature type="domain" description="GST C-terminal" evidence="4">
    <location>
        <begin position="90"/>
        <end position="221"/>
    </location>
</feature>
<dbReference type="SFLD" id="SFLDG00358">
    <property type="entry name" value="Main_(cytGST)"/>
    <property type="match status" value="1"/>
</dbReference>
<feature type="domain" description="GST N-terminal" evidence="3">
    <location>
        <begin position="1"/>
        <end position="84"/>
    </location>
</feature>
<dbReference type="InterPro" id="IPR004045">
    <property type="entry name" value="Glutathione_S-Trfase_N"/>
</dbReference>
<evidence type="ECO:0000313" key="5">
    <source>
        <dbReference type="EMBL" id="KAL1611728.1"/>
    </source>
</evidence>
<gene>
    <name evidence="5" type="ORF">SLS59_000447</name>
</gene>
<evidence type="ECO:0000256" key="2">
    <source>
        <dbReference type="RuleBase" id="RU003494"/>
    </source>
</evidence>
<evidence type="ECO:0000313" key="6">
    <source>
        <dbReference type="Proteomes" id="UP001521222"/>
    </source>
</evidence>
<dbReference type="InterPro" id="IPR040079">
    <property type="entry name" value="Glutathione_S-Trfase"/>
</dbReference>
<dbReference type="PANTHER" id="PTHR44051">
    <property type="entry name" value="GLUTATHIONE S-TRANSFERASE-RELATED"/>
    <property type="match status" value="1"/>
</dbReference>
<name>A0ABR3S5N7_9PLEO</name>
<dbReference type="InterPro" id="IPR036282">
    <property type="entry name" value="Glutathione-S-Trfase_C_sf"/>
</dbReference>
<dbReference type="InterPro" id="IPR010987">
    <property type="entry name" value="Glutathione-S-Trfase_C-like"/>
</dbReference>
<reference evidence="5 6" key="1">
    <citation type="submission" date="2024-02" db="EMBL/GenBank/DDBJ databases">
        <title>De novo assembly and annotation of 12 fungi associated with fruit tree decline syndrome in Ontario, Canada.</title>
        <authorList>
            <person name="Sulman M."/>
            <person name="Ellouze W."/>
            <person name="Ilyukhin E."/>
        </authorList>
    </citation>
    <scope>NUCLEOTIDE SEQUENCE [LARGE SCALE GENOMIC DNA]</scope>
    <source>
        <strain evidence="5 6">M97-236</strain>
    </source>
</reference>
<dbReference type="InterPro" id="IPR004046">
    <property type="entry name" value="GST_C"/>
</dbReference>